<evidence type="ECO:0000256" key="6">
    <source>
        <dbReference type="ARBA" id="ARBA00022786"/>
    </source>
</evidence>
<dbReference type="InterPro" id="IPR051188">
    <property type="entry name" value="PHD-type_Zinc_Finger"/>
</dbReference>
<dbReference type="InterPro" id="IPR013083">
    <property type="entry name" value="Znf_RING/FYVE/PHD"/>
</dbReference>
<organism evidence="11 12">
    <name type="scientific">Ridgeia piscesae</name>
    <name type="common">Tubeworm</name>
    <dbReference type="NCBI Taxonomy" id="27915"/>
    <lineage>
        <taxon>Eukaryota</taxon>
        <taxon>Metazoa</taxon>
        <taxon>Spiralia</taxon>
        <taxon>Lophotrochozoa</taxon>
        <taxon>Annelida</taxon>
        <taxon>Polychaeta</taxon>
        <taxon>Sedentaria</taxon>
        <taxon>Canalipalpata</taxon>
        <taxon>Sabellida</taxon>
        <taxon>Siboglinidae</taxon>
        <taxon>Ridgeia</taxon>
    </lineage>
</organism>
<gene>
    <name evidence="11" type="ORF">NP493_359g06032</name>
</gene>
<keyword evidence="6" id="KW-0833">Ubl conjugation pathway</keyword>
<dbReference type="Proteomes" id="UP001209878">
    <property type="component" value="Unassembled WGS sequence"/>
</dbReference>
<dbReference type="InterPro" id="IPR034732">
    <property type="entry name" value="EPHD"/>
</dbReference>
<dbReference type="EMBL" id="JAODUO010000360">
    <property type="protein sequence ID" value="KAK2182261.1"/>
    <property type="molecule type" value="Genomic_DNA"/>
</dbReference>
<feature type="domain" description="PHD-type" evidence="10">
    <location>
        <begin position="13"/>
        <end position="139"/>
    </location>
</feature>
<keyword evidence="3" id="KW-0808">Transferase</keyword>
<evidence type="ECO:0000256" key="2">
    <source>
        <dbReference type="ARBA" id="ARBA00004906"/>
    </source>
</evidence>
<dbReference type="Pfam" id="PF26054">
    <property type="entry name" value="PHD_G2E3"/>
    <property type="match status" value="1"/>
</dbReference>
<dbReference type="PANTHER" id="PTHR12420">
    <property type="entry name" value="PHD FINGER PROTEIN"/>
    <property type="match status" value="1"/>
</dbReference>
<evidence type="ECO:0000256" key="9">
    <source>
        <dbReference type="SAM" id="MobiDB-lite"/>
    </source>
</evidence>
<protein>
    <recommendedName>
        <fullName evidence="10">PHD-type domain-containing protein</fullName>
    </recommendedName>
</protein>
<evidence type="ECO:0000256" key="8">
    <source>
        <dbReference type="ARBA" id="ARBA00023242"/>
    </source>
</evidence>
<dbReference type="InterPro" id="IPR001965">
    <property type="entry name" value="Znf_PHD"/>
</dbReference>
<evidence type="ECO:0000259" key="10">
    <source>
        <dbReference type="PROSITE" id="PS51805"/>
    </source>
</evidence>
<dbReference type="GO" id="GO:0005634">
    <property type="term" value="C:nucleus"/>
    <property type="evidence" value="ECO:0007669"/>
    <property type="project" value="TreeGrafter"/>
</dbReference>
<evidence type="ECO:0000313" key="12">
    <source>
        <dbReference type="Proteomes" id="UP001209878"/>
    </source>
</evidence>
<keyword evidence="12" id="KW-1185">Reference proteome</keyword>
<keyword evidence="5" id="KW-0863">Zinc-finger</keyword>
<evidence type="ECO:0000256" key="1">
    <source>
        <dbReference type="ARBA" id="ARBA00004123"/>
    </source>
</evidence>
<dbReference type="SUPFAM" id="SSF57903">
    <property type="entry name" value="FYVE/PHD zinc finger"/>
    <property type="match status" value="1"/>
</dbReference>
<dbReference type="Pfam" id="PF13771">
    <property type="entry name" value="zf-HC5HC2H"/>
    <property type="match status" value="1"/>
</dbReference>
<evidence type="ECO:0000256" key="4">
    <source>
        <dbReference type="ARBA" id="ARBA00022723"/>
    </source>
</evidence>
<comment type="subcellular location">
    <subcellularLocation>
        <location evidence="1">Nucleus</location>
    </subcellularLocation>
</comment>
<feature type="region of interest" description="Disordered" evidence="9">
    <location>
        <begin position="410"/>
        <end position="449"/>
    </location>
</feature>
<evidence type="ECO:0000256" key="3">
    <source>
        <dbReference type="ARBA" id="ARBA00022679"/>
    </source>
</evidence>
<dbReference type="InterPro" id="IPR042013">
    <property type="entry name" value="PHF7/G2E3_ePHD"/>
</dbReference>
<reference evidence="11" key="1">
    <citation type="journal article" date="2023" name="Mol. Biol. Evol.">
        <title>Third-Generation Sequencing Reveals the Adaptive Role of the Epigenome in Three Deep-Sea Polychaetes.</title>
        <authorList>
            <person name="Perez M."/>
            <person name="Aroh O."/>
            <person name="Sun Y."/>
            <person name="Lan Y."/>
            <person name="Juniper S.K."/>
            <person name="Young C.R."/>
            <person name="Angers B."/>
            <person name="Qian P.Y."/>
        </authorList>
    </citation>
    <scope>NUCLEOTIDE SEQUENCE</scope>
    <source>
        <strain evidence="11">R07B-5</strain>
    </source>
</reference>
<evidence type="ECO:0000256" key="5">
    <source>
        <dbReference type="ARBA" id="ARBA00022771"/>
    </source>
</evidence>
<feature type="compositionally biased region" description="Basic residues" evidence="9">
    <location>
        <begin position="412"/>
        <end position="422"/>
    </location>
</feature>
<dbReference type="InterPro" id="IPR059102">
    <property type="entry name" value="PHD_PHF7/G2E3-like"/>
</dbReference>
<evidence type="ECO:0000256" key="7">
    <source>
        <dbReference type="ARBA" id="ARBA00022833"/>
    </source>
</evidence>
<keyword evidence="7" id="KW-0862">Zinc</keyword>
<dbReference type="InterPro" id="IPR011011">
    <property type="entry name" value="Znf_FYVE_PHD"/>
</dbReference>
<sequence>MTPTRKRRKTGNDGLCLFCASGTDNPQKYGQKLEREDITVHYFCMLFASGLSQNGKSDKEGILGFLMRDIFCEVKRGRRLRCTYCKKTGATVGCVKSNCRRAFHFGCGRDNGALSQFFGNFRAISQFFGNFSSYCQDHCPKQVVPVRDRLSFHGTANSICAICMSAVEGTRIKQHPACAVLQERLVPSQLYAAPVHPSPCPPWHLCTHAPVHPGTCPPWHLSTLAPVHPRTCPPWHLSTLAPVHPSTCPPWHRSTPVLVELNQQLLRQAIYSGIHFFKCALCNNKDIFQDEMLTFGIYIPDQDAAWELEPNAYHDLLERHSQCDVTRCLCNQGRRYNKDNSNWEIILCDWCGSKGTHIICSAVDKSSCNDWICDECSNVASKMGSTKKSSRAKKPQIDDWLKKKLASFSRLSKGKTTKRKKPLGTDKQSHNIRKRCRTNTGAEHFRDSN</sequence>
<dbReference type="GO" id="GO:0008270">
    <property type="term" value="F:zinc ion binding"/>
    <property type="evidence" value="ECO:0007669"/>
    <property type="project" value="UniProtKB-KW"/>
</dbReference>
<dbReference type="PANTHER" id="PTHR12420:SF42">
    <property type="entry name" value="G2_M PHASE-SPECIFIC E3 UBIQUITIN-PROTEIN LIGASE"/>
    <property type="match status" value="1"/>
</dbReference>
<comment type="caution">
    <text evidence="11">The sequence shown here is derived from an EMBL/GenBank/DDBJ whole genome shotgun (WGS) entry which is preliminary data.</text>
</comment>
<comment type="pathway">
    <text evidence="2">Protein modification; protein ubiquitination.</text>
</comment>
<dbReference type="SMART" id="SM00249">
    <property type="entry name" value="PHD"/>
    <property type="match status" value="2"/>
</dbReference>
<keyword evidence="4" id="KW-0479">Metal-binding</keyword>
<dbReference type="Gene3D" id="3.30.40.10">
    <property type="entry name" value="Zinc/RING finger domain, C3HC4 (zinc finger)"/>
    <property type="match status" value="2"/>
</dbReference>
<dbReference type="PROSITE" id="PS51805">
    <property type="entry name" value="EPHD"/>
    <property type="match status" value="1"/>
</dbReference>
<dbReference type="AlphaFoldDB" id="A0AAD9NVD9"/>
<proteinExistence type="predicted"/>
<keyword evidence="8" id="KW-0539">Nucleus</keyword>
<name>A0AAD9NVD9_RIDPI</name>
<dbReference type="CDD" id="cd15669">
    <property type="entry name" value="ePHD_PHF7_G2E3_like"/>
    <property type="match status" value="1"/>
</dbReference>
<accession>A0AAD9NVD9</accession>
<evidence type="ECO:0000313" key="11">
    <source>
        <dbReference type="EMBL" id="KAK2182261.1"/>
    </source>
</evidence>